<dbReference type="HAMAP" id="MF_00296">
    <property type="entry name" value="MetX_acyltransf"/>
    <property type="match status" value="1"/>
</dbReference>
<dbReference type="EMBL" id="CP036299">
    <property type="protein sequence ID" value="QDV30199.1"/>
    <property type="molecule type" value="Genomic_DNA"/>
</dbReference>
<dbReference type="Proteomes" id="UP000315349">
    <property type="component" value="Chromosome"/>
</dbReference>
<dbReference type="KEGG" id="peh:Spb1_21270"/>
<dbReference type="GO" id="GO:0005737">
    <property type="term" value="C:cytoplasm"/>
    <property type="evidence" value="ECO:0007669"/>
    <property type="project" value="UniProtKB-SubCell"/>
</dbReference>
<evidence type="ECO:0000256" key="4">
    <source>
        <dbReference type="ARBA" id="ARBA00022679"/>
    </source>
</evidence>
<keyword evidence="4 7" id="KW-0808">Transferase</keyword>
<dbReference type="UniPathway" id="UPA00051">
    <property type="reaction ID" value="UER00074"/>
</dbReference>
<dbReference type="RefSeq" id="WP_145299173.1">
    <property type="nucleotide sequence ID" value="NZ_CP036299.1"/>
</dbReference>
<organism evidence="10 11">
    <name type="scientific">Planctopirus ephydatiae</name>
    <dbReference type="NCBI Taxonomy" id="2528019"/>
    <lineage>
        <taxon>Bacteria</taxon>
        <taxon>Pseudomonadati</taxon>
        <taxon>Planctomycetota</taxon>
        <taxon>Planctomycetia</taxon>
        <taxon>Planctomycetales</taxon>
        <taxon>Planctomycetaceae</taxon>
        <taxon>Planctopirus</taxon>
    </lineage>
</organism>
<comment type="similarity">
    <text evidence="7">Belongs to the AB hydrolase superfamily. MetX family.</text>
</comment>
<reference evidence="10 11" key="1">
    <citation type="submission" date="2019-02" db="EMBL/GenBank/DDBJ databases">
        <title>Deep-cultivation of Planctomycetes and their phenomic and genomic characterization uncovers novel biology.</title>
        <authorList>
            <person name="Wiegand S."/>
            <person name="Jogler M."/>
            <person name="Boedeker C."/>
            <person name="Pinto D."/>
            <person name="Vollmers J."/>
            <person name="Rivas-Marin E."/>
            <person name="Kohn T."/>
            <person name="Peeters S.H."/>
            <person name="Heuer A."/>
            <person name="Rast P."/>
            <person name="Oberbeckmann S."/>
            <person name="Bunk B."/>
            <person name="Jeske O."/>
            <person name="Meyerdierks A."/>
            <person name="Storesund J.E."/>
            <person name="Kallscheuer N."/>
            <person name="Luecker S."/>
            <person name="Lage O.M."/>
            <person name="Pohl T."/>
            <person name="Merkel B.J."/>
            <person name="Hornburger P."/>
            <person name="Mueller R.-W."/>
            <person name="Bruemmer F."/>
            <person name="Labrenz M."/>
            <person name="Spormann A.M."/>
            <person name="Op den Camp H."/>
            <person name="Overmann J."/>
            <person name="Amann R."/>
            <person name="Jetten M.S.M."/>
            <person name="Mascher T."/>
            <person name="Medema M.H."/>
            <person name="Devos D.P."/>
            <person name="Kaster A.-K."/>
            <person name="Ovreas L."/>
            <person name="Rohde M."/>
            <person name="Galperin M.Y."/>
            <person name="Jogler C."/>
        </authorList>
    </citation>
    <scope>NUCLEOTIDE SEQUENCE [LARGE SCALE GENOMIC DNA]</scope>
    <source>
        <strain evidence="10 11">Spb1</strain>
    </source>
</reference>
<evidence type="ECO:0000313" key="11">
    <source>
        <dbReference type="Proteomes" id="UP000315349"/>
    </source>
</evidence>
<evidence type="ECO:0000256" key="6">
    <source>
        <dbReference type="ARBA" id="ARBA00023315"/>
    </source>
</evidence>
<accession>A0A518GNU1</accession>
<dbReference type="PIRSF" id="PIRSF000443">
    <property type="entry name" value="Homoser_Ac_trans"/>
    <property type="match status" value="1"/>
</dbReference>
<dbReference type="PANTHER" id="PTHR32268">
    <property type="entry name" value="HOMOSERINE O-ACETYLTRANSFERASE"/>
    <property type="match status" value="1"/>
</dbReference>
<dbReference type="Gene3D" id="1.10.1740.110">
    <property type="match status" value="1"/>
</dbReference>
<gene>
    <name evidence="10" type="primary">metX</name>
    <name evidence="7" type="synonym">metXA</name>
    <name evidence="10" type="ORF">Spb1_21270</name>
</gene>
<keyword evidence="11" id="KW-1185">Reference proteome</keyword>
<feature type="domain" description="AB hydrolase-1" evidence="9">
    <location>
        <begin position="61"/>
        <end position="366"/>
    </location>
</feature>
<keyword evidence="6 7" id="KW-0012">Acyltransferase</keyword>
<feature type="active site" evidence="7 8">
    <location>
        <position position="332"/>
    </location>
</feature>
<dbReference type="GO" id="GO:0009086">
    <property type="term" value="P:methionine biosynthetic process"/>
    <property type="evidence" value="ECO:0007669"/>
    <property type="project" value="UniProtKB-UniRule"/>
</dbReference>
<dbReference type="EC" id="2.3.1.31" evidence="7"/>
<evidence type="ECO:0000256" key="1">
    <source>
        <dbReference type="ARBA" id="ARBA00011738"/>
    </source>
</evidence>
<evidence type="ECO:0000256" key="8">
    <source>
        <dbReference type="PIRSR" id="PIRSR000443-1"/>
    </source>
</evidence>
<feature type="binding site" evidence="7">
    <location>
        <position position="366"/>
    </location>
    <ligand>
        <name>substrate</name>
    </ligand>
</feature>
<comment type="function">
    <text evidence="7">Transfers an acetyl group from acetyl-CoA to L-homoserine, forming acetyl-L-homoserine.</text>
</comment>
<comment type="catalytic activity">
    <reaction evidence="7">
        <text>L-homoserine + acetyl-CoA = O-acetyl-L-homoserine + CoA</text>
        <dbReference type="Rhea" id="RHEA:13701"/>
        <dbReference type="ChEBI" id="CHEBI:57287"/>
        <dbReference type="ChEBI" id="CHEBI:57288"/>
        <dbReference type="ChEBI" id="CHEBI:57476"/>
        <dbReference type="ChEBI" id="CHEBI:57716"/>
        <dbReference type="EC" id="2.3.1.31"/>
    </reaction>
</comment>
<protein>
    <recommendedName>
        <fullName evidence="7">Homoserine O-acetyltransferase</fullName>
        <shortName evidence="7">HAT</shortName>
        <ecNumber evidence="7">2.3.1.31</ecNumber>
    </recommendedName>
    <alternativeName>
        <fullName evidence="7">Homoserine transacetylase</fullName>
        <shortName evidence="7">HTA</shortName>
    </alternativeName>
</protein>
<evidence type="ECO:0000259" key="9">
    <source>
        <dbReference type="Pfam" id="PF00561"/>
    </source>
</evidence>
<dbReference type="SUPFAM" id="SSF53474">
    <property type="entry name" value="alpha/beta-Hydrolases"/>
    <property type="match status" value="1"/>
</dbReference>
<dbReference type="InterPro" id="IPR008220">
    <property type="entry name" value="HAT_MetX-like"/>
</dbReference>
<keyword evidence="5 7" id="KW-0486">Methionine biosynthesis</keyword>
<dbReference type="GO" id="GO:0004414">
    <property type="term" value="F:homoserine O-acetyltransferase activity"/>
    <property type="evidence" value="ECO:0007669"/>
    <property type="project" value="UniProtKB-UniRule"/>
</dbReference>
<dbReference type="OrthoDB" id="9800754at2"/>
<dbReference type="NCBIfam" id="TIGR01392">
    <property type="entry name" value="homoserO_Ac_trn"/>
    <property type="match status" value="1"/>
</dbReference>
<keyword evidence="2 7" id="KW-0963">Cytoplasm</keyword>
<keyword evidence="3 7" id="KW-0028">Amino-acid biosynthesis</keyword>
<evidence type="ECO:0000256" key="5">
    <source>
        <dbReference type="ARBA" id="ARBA00023167"/>
    </source>
</evidence>
<evidence type="ECO:0000256" key="7">
    <source>
        <dbReference type="HAMAP-Rule" id="MF_00296"/>
    </source>
</evidence>
<dbReference type="Pfam" id="PF00561">
    <property type="entry name" value="Abhydrolase_1"/>
    <property type="match status" value="1"/>
</dbReference>
<comment type="subcellular location">
    <subcellularLocation>
        <location evidence="7">Cytoplasm</location>
    </subcellularLocation>
</comment>
<evidence type="ECO:0000256" key="2">
    <source>
        <dbReference type="ARBA" id="ARBA00022490"/>
    </source>
</evidence>
<dbReference type="NCBIfam" id="NF001209">
    <property type="entry name" value="PRK00175.1"/>
    <property type="match status" value="1"/>
</dbReference>
<dbReference type="PANTHER" id="PTHR32268:SF11">
    <property type="entry name" value="HOMOSERINE O-ACETYLTRANSFERASE"/>
    <property type="match status" value="1"/>
</dbReference>
<dbReference type="FunFam" id="1.10.1740.110:FF:000001">
    <property type="entry name" value="Homoserine O-acetyltransferase"/>
    <property type="match status" value="1"/>
</dbReference>
<dbReference type="InterPro" id="IPR029058">
    <property type="entry name" value="AB_hydrolase_fold"/>
</dbReference>
<comment type="pathway">
    <text evidence="7">Amino-acid biosynthesis; L-methionine biosynthesis via de novo pathway; O-acetyl-L-homoserine from L-homoserine: step 1/1.</text>
</comment>
<comment type="caution">
    <text evidence="7">Lacks conserved residue(s) required for the propagation of feature annotation.</text>
</comment>
<evidence type="ECO:0000256" key="3">
    <source>
        <dbReference type="ARBA" id="ARBA00022605"/>
    </source>
</evidence>
<feature type="active site" evidence="7 8">
    <location>
        <position position="365"/>
    </location>
</feature>
<name>A0A518GNU1_9PLAN</name>
<feature type="binding site" evidence="7">
    <location>
        <position position="235"/>
    </location>
    <ligand>
        <name>substrate</name>
    </ligand>
</feature>
<evidence type="ECO:0000313" key="10">
    <source>
        <dbReference type="EMBL" id="QDV30199.1"/>
    </source>
</evidence>
<dbReference type="Gene3D" id="3.40.50.1820">
    <property type="entry name" value="alpha/beta hydrolase"/>
    <property type="match status" value="1"/>
</dbReference>
<comment type="subunit">
    <text evidence="1 7">Homodimer.</text>
</comment>
<dbReference type="GO" id="GO:0009092">
    <property type="term" value="P:homoserine metabolic process"/>
    <property type="evidence" value="ECO:0007669"/>
    <property type="project" value="TreeGrafter"/>
</dbReference>
<feature type="active site" description="Nucleophile" evidence="7 8">
    <location>
        <position position="166"/>
    </location>
</feature>
<dbReference type="InterPro" id="IPR000073">
    <property type="entry name" value="AB_hydrolase_1"/>
</dbReference>
<sequence length="403" mass="43957">MTLASAPPLPRDDRSVGIVSTKMIDLFSAESPLKLESGVELGPVRVAYETYGQLNVDASNAIYICHALTGDANVAGKHSPESKKAGWWDGMVGPGKTFDTNRFFVICSNVLGGCKGTTGPCSTNPATGKPWGSTFPFITIGDMVEVHAQLVRSLGIRKLLAVVGGSLGGMMALDWAARFPDMAHAIVGLATSARLTAQGIAFNAVGRRAIYADPNYRNGDYYEGEGPKFGLALARMIAHITYLSETSIERKFGRKLQNSDQLGYVLQQEIEFQVESYLHYQGQRFIERFDANCYLYLTRAMDYFDISQKYGSIGAALGQTAARFFLCSYSSDWLFPPSQSREIVTALLGAGKNVTYLELESVKGHDSFLLELEELESLLKPFLNSISSEVMTLASTRSGGSHR</sequence>
<proteinExistence type="inferred from homology"/>
<dbReference type="AlphaFoldDB" id="A0A518GNU1"/>